<dbReference type="AlphaFoldDB" id="A0AAV7L9A9"/>
<reference evidence="2" key="1">
    <citation type="journal article" date="2022" name="bioRxiv">
        <title>Sequencing and chromosome-scale assembly of the giantPleurodeles waltlgenome.</title>
        <authorList>
            <person name="Brown T."/>
            <person name="Elewa A."/>
            <person name="Iarovenko S."/>
            <person name="Subramanian E."/>
            <person name="Araus A.J."/>
            <person name="Petzold A."/>
            <person name="Susuki M."/>
            <person name="Suzuki K.-i.T."/>
            <person name="Hayashi T."/>
            <person name="Toyoda A."/>
            <person name="Oliveira C."/>
            <person name="Osipova E."/>
            <person name="Leigh N.D."/>
            <person name="Simon A."/>
            <person name="Yun M.H."/>
        </authorList>
    </citation>
    <scope>NUCLEOTIDE SEQUENCE</scope>
    <source>
        <strain evidence="2">20211129_DDA</strain>
        <tissue evidence="2">Liver</tissue>
    </source>
</reference>
<dbReference type="Proteomes" id="UP001066276">
    <property type="component" value="Chromosome 11"/>
</dbReference>
<sequence>MPDPRPSVNAKLRDAKRAQVQSATRRQIMLCGGTEKKSCHGKVPCIVLSLWVYFDLQLPNFLTFKTDSDTSLQYFFSGAGLQKLLLNLSSF</sequence>
<proteinExistence type="predicted"/>
<dbReference type="EMBL" id="JANPWB010000015">
    <property type="protein sequence ID" value="KAJ1087577.1"/>
    <property type="molecule type" value="Genomic_DNA"/>
</dbReference>
<evidence type="ECO:0000256" key="1">
    <source>
        <dbReference type="SAM" id="MobiDB-lite"/>
    </source>
</evidence>
<protein>
    <submittedName>
        <fullName evidence="2">Uncharacterized protein</fullName>
    </submittedName>
</protein>
<comment type="caution">
    <text evidence="2">The sequence shown here is derived from an EMBL/GenBank/DDBJ whole genome shotgun (WGS) entry which is preliminary data.</text>
</comment>
<name>A0AAV7L9A9_PLEWA</name>
<keyword evidence="3" id="KW-1185">Reference proteome</keyword>
<evidence type="ECO:0000313" key="3">
    <source>
        <dbReference type="Proteomes" id="UP001066276"/>
    </source>
</evidence>
<organism evidence="2 3">
    <name type="scientific">Pleurodeles waltl</name>
    <name type="common">Iberian ribbed newt</name>
    <dbReference type="NCBI Taxonomy" id="8319"/>
    <lineage>
        <taxon>Eukaryota</taxon>
        <taxon>Metazoa</taxon>
        <taxon>Chordata</taxon>
        <taxon>Craniata</taxon>
        <taxon>Vertebrata</taxon>
        <taxon>Euteleostomi</taxon>
        <taxon>Amphibia</taxon>
        <taxon>Batrachia</taxon>
        <taxon>Caudata</taxon>
        <taxon>Salamandroidea</taxon>
        <taxon>Salamandridae</taxon>
        <taxon>Pleurodelinae</taxon>
        <taxon>Pleurodeles</taxon>
    </lineage>
</organism>
<evidence type="ECO:0000313" key="2">
    <source>
        <dbReference type="EMBL" id="KAJ1087577.1"/>
    </source>
</evidence>
<accession>A0AAV7L9A9</accession>
<gene>
    <name evidence="2" type="ORF">NDU88_000744</name>
</gene>
<feature type="region of interest" description="Disordered" evidence="1">
    <location>
        <begin position="1"/>
        <end position="20"/>
    </location>
</feature>